<keyword evidence="10" id="KW-0967">Endosome</keyword>
<dbReference type="Pfam" id="PF05915">
    <property type="entry name" value="TMEM_230_134"/>
    <property type="match status" value="1"/>
</dbReference>
<dbReference type="GO" id="GO:0005794">
    <property type="term" value="C:Golgi apparatus"/>
    <property type="evidence" value="ECO:0007669"/>
    <property type="project" value="UniProtKB-SubCell"/>
</dbReference>
<comment type="subcellular location">
    <subcellularLocation>
        <location evidence="5">Cytoplasmic vesicle</location>
        <location evidence="5">Autophagosome</location>
    </subcellularLocation>
    <subcellularLocation>
        <location evidence="3">Cytoplasmic vesicle</location>
        <location evidence="3">Secretory vesicle</location>
        <location evidence="3">Synaptic vesicle</location>
    </subcellularLocation>
    <subcellularLocation>
        <location evidence="4">Early endosome</location>
    </subcellularLocation>
    <subcellularLocation>
        <location evidence="6">Golgi apparatus</location>
        <location evidence="6">trans-Golgi network</location>
    </subcellularLocation>
    <subcellularLocation>
        <location evidence="7">Late endosome</location>
    </subcellularLocation>
    <subcellularLocation>
        <location evidence="1">Membrane</location>
        <topology evidence="1">Multi-pass membrane protein</topology>
    </subcellularLocation>
    <subcellularLocation>
        <location evidence="2">Recycling endosome</location>
    </subcellularLocation>
</comment>
<dbReference type="PANTHER" id="PTHR15664">
    <property type="entry name" value="C20ORF30 PROTEIN"/>
    <property type="match status" value="1"/>
</dbReference>
<evidence type="ECO:0000256" key="6">
    <source>
        <dbReference type="ARBA" id="ARBA00004601"/>
    </source>
</evidence>
<reference evidence="20" key="1">
    <citation type="submission" date="2022-11" db="UniProtKB">
        <authorList>
            <consortium name="WormBaseParasite"/>
        </authorList>
    </citation>
    <scope>IDENTIFICATION</scope>
</reference>
<evidence type="ECO:0000313" key="19">
    <source>
        <dbReference type="Proteomes" id="UP000887569"/>
    </source>
</evidence>
<evidence type="ECO:0000256" key="14">
    <source>
        <dbReference type="ARBA" id="ARBA00023136"/>
    </source>
</evidence>
<keyword evidence="11 18" id="KW-1133">Transmembrane helix</keyword>
<feature type="transmembrane region" description="Helical" evidence="18">
    <location>
        <begin position="50"/>
        <end position="72"/>
    </location>
</feature>
<evidence type="ECO:0000256" key="8">
    <source>
        <dbReference type="ARBA" id="ARBA00007743"/>
    </source>
</evidence>
<feature type="transmembrane region" description="Helical" evidence="18">
    <location>
        <begin position="84"/>
        <end position="106"/>
    </location>
</feature>
<evidence type="ECO:0000256" key="1">
    <source>
        <dbReference type="ARBA" id="ARBA00004141"/>
    </source>
</evidence>
<evidence type="ECO:0000256" key="5">
    <source>
        <dbReference type="ARBA" id="ARBA00004419"/>
    </source>
</evidence>
<proteinExistence type="inferred from homology"/>
<evidence type="ECO:0000256" key="9">
    <source>
        <dbReference type="ARBA" id="ARBA00022692"/>
    </source>
</evidence>
<name>A0A915BB63_PARUN</name>
<dbReference type="InterPro" id="IPR044234">
    <property type="entry name" value="TMEM230"/>
</dbReference>
<dbReference type="AlphaFoldDB" id="A0A915BB63"/>
<evidence type="ECO:0000256" key="11">
    <source>
        <dbReference type="ARBA" id="ARBA00022989"/>
    </source>
</evidence>
<comment type="similarity">
    <text evidence="8">Belongs to the TMEM134/TMEM230 family.</text>
</comment>
<keyword evidence="13" id="KW-0333">Golgi apparatus</keyword>
<dbReference type="GO" id="GO:0055037">
    <property type="term" value="C:recycling endosome"/>
    <property type="evidence" value="ECO:0007669"/>
    <property type="project" value="UniProtKB-SubCell"/>
</dbReference>
<accession>A0A915BB63</accession>
<keyword evidence="19" id="KW-1185">Reference proteome</keyword>
<keyword evidence="15" id="KW-0968">Cytoplasmic vesicle</keyword>
<dbReference type="PANTHER" id="PTHR15664:SF6">
    <property type="entry name" value="TRANSMEMBRANE PROTEIN 230"/>
    <property type="match status" value="1"/>
</dbReference>
<dbReference type="GO" id="GO:0008021">
    <property type="term" value="C:synaptic vesicle"/>
    <property type="evidence" value="ECO:0007669"/>
    <property type="project" value="UniProtKB-SubCell"/>
</dbReference>
<evidence type="ECO:0000256" key="15">
    <source>
        <dbReference type="ARBA" id="ARBA00023329"/>
    </source>
</evidence>
<evidence type="ECO:0000256" key="2">
    <source>
        <dbReference type="ARBA" id="ARBA00004172"/>
    </source>
</evidence>
<evidence type="ECO:0000256" key="4">
    <source>
        <dbReference type="ARBA" id="ARBA00004412"/>
    </source>
</evidence>
<sequence>MFCLKMKRSAVYVAHEEPLKVSFSSGSRDVDNGFSEIQYNLPASKIPWRAVMLAGVLFVMGFALIMSSLLMLTEVVKPSHPDRVWPIFALGLIMFVPGAYHVRIAYHAFRGDRGFSFDDIPDFD</sequence>
<evidence type="ECO:0000256" key="18">
    <source>
        <dbReference type="SAM" id="Phobius"/>
    </source>
</evidence>
<evidence type="ECO:0000256" key="3">
    <source>
        <dbReference type="ARBA" id="ARBA00004234"/>
    </source>
</evidence>
<evidence type="ECO:0000256" key="10">
    <source>
        <dbReference type="ARBA" id="ARBA00022753"/>
    </source>
</evidence>
<comment type="function">
    <text evidence="16">Involved in trafficking and recycling of synaptic vesicles.</text>
</comment>
<keyword evidence="14 18" id="KW-0472">Membrane</keyword>
<evidence type="ECO:0000256" key="12">
    <source>
        <dbReference type="ARBA" id="ARBA00023018"/>
    </source>
</evidence>
<dbReference type="GO" id="GO:0016020">
    <property type="term" value="C:membrane"/>
    <property type="evidence" value="ECO:0007669"/>
    <property type="project" value="UniProtKB-SubCell"/>
</dbReference>
<protein>
    <recommendedName>
        <fullName evidence="17">Transmembrane protein 230</fullName>
    </recommendedName>
</protein>
<dbReference type="WBParaSite" id="PgR032X_g080_t01">
    <property type="protein sequence ID" value="PgR032X_g080_t01"/>
    <property type="gene ID" value="PgR032X_g080"/>
</dbReference>
<dbReference type="Proteomes" id="UP000887569">
    <property type="component" value="Unplaced"/>
</dbReference>
<evidence type="ECO:0000256" key="16">
    <source>
        <dbReference type="ARBA" id="ARBA00024003"/>
    </source>
</evidence>
<dbReference type="GO" id="GO:0005770">
    <property type="term" value="C:late endosome"/>
    <property type="evidence" value="ECO:0007669"/>
    <property type="project" value="UniProtKB-SubCell"/>
</dbReference>
<dbReference type="GO" id="GO:0005769">
    <property type="term" value="C:early endosome"/>
    <property type="evidence" value="ECO:0007669"/>
    <property type="project" value="UniProtKB-SubCell"/>
</dbReference>
<evidence type="ECO:0000256" key="7">
    <source>
        <dbReference type="ARBA" id="ARBA00004603"/>
    </source>
</evidence>
<keyword evidence="12" id="KW-0770">Synapse</keyword>
<evidence type="ECO:0000313" key="20">
    <source>
        <dbReference type="WBParaSite" id="PgR032X_g080_t01"/>
    </source>
</evidence>
<keyword evidence="9 18" id="KW-0812">Transmembrane</keyword>
<evidence type="ECO:0000256" key="13">
    <source>
        <dbReference type="ARBA" id="ARBA00023034"/>
    </source>
</evidence>
<dbReference type="InterPro" id="IPR008590">
    <property type="entry name" value="TMEM_230/134"/>
</dbReference>
<evidence type="ECO:0000256" key="17">
    <source>
        <dbReference type="ARBA" id="ARBA00024088"/>
    </source>
</evidence>
<dbReference type="GO" id="GO:0005776">
    <property type="term" value="C:autophagosome"/>
    <property type="evidence" value="ECO:0007669"/>
    <property type="project" value="UniProtKB-SubCell"/>
</dbReference>
<organism evidence="19 20">
    <name type="scientific">Parascaris univalens</name>
    <name type="common">Nematode worm</name>
    <dbReference type="NCBI Taxonomy" id="6257"/>
    <lineage>
        <taxon>Eukaryota</taxon>
        <taxon>Metazoa</taxon>
        <taxon>Ecdysozoa</taxon>
        <taxon>Nematoda</taxon>
        <taxon>Chromadorea</taxon>
        <taxon>Rhabditida</taxon>
        <taxon>Spirurina</taxon>
        <taxon>Ascaridomorpha</taxon>
        <taxon>Ascaridoidea</taxon>
        <taxon>Ascarididae</taxon>
        <taxon>Parascaris</taxon>
    </lineage>
</organism>